<dbReference type="AlphaFoldDB" id="A0A2P8GCC0"/>
<dbReference type="InterPro" id="IPR000836">
    <property type="entry name" value="PRTase_dom"/>
</dbReference>
<evidence type="ECO:0000256" key="1">
    <source>
        <dbReference type="ARBA" id="ARBA00008007"/>
    </source>
</evidence>
<organism evidence="3 4">
    <name type="scientific">Planomicrobium soli</name>
    <dbReference type="NCBI Taxonomy" id="1176648"/>
    <lineage>
        <taxon>Bacteria</taxon>
        <taxon>Bacillati</taxon>
        <taxon>Bacillota</taxon>
        <taxon>Bacilli</taxon>
        <taxon>Bacillales</taxon>
        <taxon>Caryophanaceae</taxon>
        <taxon>Planomicrobium</taxon>
    </lineage>
</organism>
<dbReference type="PANTHER" id="PTHR47505:SF1">
    <property type="entry name" value="DNA UTILIZATION PROTEIN YHGH"/>
    <property type="match status" value="1"/>
</dbReference>
<name>A0A2P8GCC0_9BACL</name>
<dbReference type="Gene3D" id="3.40.50.2020">
    <property type="match status" value="1"/>
</dbReference>
<dbReference type="InterPro" id="IPR051910">
    <property type="entry name" value="ComF/GntX_DNA_util-trans"/>
</dbReference>
<dbReference type="Proteomes" id="UP000242682">
    <property type="component" value="Unassembled WGS sequence"/>
</dbReference>
<comment type="similarity">
    <text evidence="1">Belongs to the ComF/GntX family.</text>
</comment>
<dbReference type="EMBL" id="PYAT01000011">
    <property type="protein sequence ID" value="PSL31619.1"/>
    <property type="molecule type" value="Genomic_DNA"/>
</dbReference>
<evidence type="ECO:0000313" key="4">
    <source>
        <dbReference type="Proteomes" id="UP000242682"/>
    </source>
</evidence>
<dbReference type="SUPFAM" id="SSF53271">
    <property type="entry name" value="PRTase-like"/>
    <property type="match status" value="1"/>
</dbReference>
<keyword evidence="4" id="KW-1185">Reference proteome</keyword>
<comment type="caution">
    <text evidence="3">The sequence shown here is derived from an EMBL/GenBank/DDBJ whole genome shotgun (WGS) entry which is preliminary data.</text>
</comment>
<reference evidence="3 4" key="1">
    <citation type="submission" date="2018-03" db="EMBL/GenBank/DDBJ databases">
        <title>Genomic Encyclopedia of Type Strains, Phase III (KMG-III): the genomes of soil and plant-associated and newly described type strains.</title>
        <authorList>
            <person name="Whitman W."/>
        </authorList>
    </citation>
    <scope>NUCLEOTIDE SEQUENCE [LARGE SCALE GENOMIC DNA]</scope>
    <source>
        <strain evidence="3 4">CGMCC 1.12259</strain>
    </source>
</reference>
<dbReference type="Pfam" id="PF00156">
    <property type="entry name" value="Pribosyltran"/>
    <property type="match status" value="1"/>
</dbReference>
<proteinExistence type="inferred from homology"/>
<feature type="domain" description="Phosphoribosyltransferase" evidence="2">
    <location>
        <begin position="102"/>
        <end position="218"/>
    </location>
</feature>
<accession>A0A2P8GCC0</accession>
<evidence type="ECO:0000259" key="2">
    <source>
        <dbReference type="Pfam" id="PF00156"/>
    </source>
</evidence>
<sequence>MICYLCSDELPVLPSWRTMFLNDIQQVVCMKCKSGFEKISGPVCPICGVPNDNLCMDCRYWETTEYAGLLQSGTSFYYYNKPMKDYLHQYKFLQDVVLAEVFASELHNKLSKTKAVIVPIPMHPIKMRERTFSQVDCMLEAAKLDYAHYLTKSEQTQGKKTKKERITSQNLFLWNGRPVPKEILLVDDLYTTGTTIRHAAKELKRAGATEISFFTLIRS</sequence>
<dbReference type="CDD" id="cd06223">
    <property type="entry name" value="PRTases_typeI"/>
    <property type="match status" value="1"/>
</dbReference>
<gene>
    <name evidence="3" type="ORF">B0H99_1111</name>
</gene>
<dbReference type="PANTHER" id="PTHR47505">
    <property type="entry name" value="DNA UTILIZATION PROTEIN YHGH"/>
    <property type="match status" value="1"/>
</dbReference>
<protein>
    <submittedName>
        <fullName evidence="3">Competence protein ComFC</fullName>
    </submittedName>
</protein>
<evidence type="ECO:0000313" key="3">
    <source>
        <dbReference type="EMBL" id="PSL31619.1"/>
    </source>
</evidence>
<dbReference type="InterPro" id="IPR029057">
    <property type="entry name" value="PRTase-like"/>
</dbReference>